<feature type="compositionally biased region" description="Basic and acidic residues" evidence="1">
    <location>
        <begin position="52"/>
        <end position="66"/>
    </location>
</feature>
<sequence length="73" mass="8862">MKVSRNSYLLKSRIREKYWEARKNGLCGNCRRKKALKDLSLCKKCLKKQRNQQKERSKFKPYKEQVRNVNKIS</sequence>
<gene>
    <name evidence="2" type="ORF">LCGC14_3026840</name>
</gene>
<evidence type="ECO:0000256" key="1">
    <source>
        <dbReference type="SAM" id="MobiDB-lite"/>
    </source>
</evidence>
<dbReference type="EMBL" id="LAZR01063094">
    <property type="protein sequence ID" value="KKK60190.1"/>
    <property type="molecule type" value="Genomic_DNA"/>
</dbReference>
<evidence type="ECO:0000313" key="2">
    <source>
        <dbReference type="EMBL" id="KKK60190.1"/>
    </source>
</evidence>
<organism evidence="2">
    <name type="scientific">marine sediment metagenome</name>
    <dbReference type="NCBI Taxonomy" id="412755"/>
    <lineage>
        <taxon>unclassified sequences</taxon>
        <taxon>metagenomes</taxon>
        <taxon>ecological metagenomes</taxon>
    </lineage>
</organism>
<feature type="region of interest" description="Disordered" evidence="1">
    <location>
        <begin position="50"/>
        <end position="73"/>
    </location>
</feature>
<name>A0A0F8XGQ7_9ZZZZ</name>
<accession>A0A0F8XGQ7</accession>
<protein>
    <submittedName>
        <fullName evidence="2">Uncharacterized protein</fullName>
    </submittedName>
</protein>
<dbReference type="AlphaFoldDB" id="A0A0F8XGQ7"/>
<comment type="caution">
    <text evidence="2">The sequence shown here is derived from an EMBL/GenBank/DDBJ whole genome shotgun (WGS) entry which is preliminary data.</text>
</comment>
<reference evidence="2" key="1">
    <citation type="journal article" date="2015" name="Nature">
        <title>Complex archaea that bridge the gap between prokaryotes and eukaryotes.</title>
        <authorList>
            <person name="Spang A."/>
            <person name="Saw J.H."/>
            <person name="Jorgensen S.L."/>
            <person name="Zaremba-Niedzwiedzka K."/>
            <person name="Martijn J."/>
            <person name="Lind A.E."/>
            <person name="van Eijk R."/>
            <person name="Schleper C."/>
            <person name="Guy L."/>
            <person name="Ettema T.J."/>
        </authorList>
    </citation>
    <scope>NUCLEOTIDE SEQUENCE</scope>
</reference>
<proteinExistence type="predicted"/>